<accession>A0AAV4PR04</accession>
<feature type="region of interest" description="Disordered" evidence="1">
    <location>
        <begin position="1"/>
        <end position="41"/>
    </location>
</feature>
<comment type="caution">
    <text evidence="2">The sequence shown here is derived from an EMBL/GenBank/DDBJ whole genome shotgun (WGS) entry which is preliminary data.</text>
</comment>
<evidence type="ECO:0000313" key="2">
    <source>
        <dbReference type="EMBL" id="GIX98246.1"/>
    </source>
</evidence>
<reference evidence="2 3" key="1">
    <citation type="submission" date="2021-06" db="EMBL/GenBank/DDBJ databases">
        <title>Caerostris darwini draft genome.</title>
        <authorList>
            <person name="Kono N."/>
            <person name="Arakawa K."/>
        </authorList>
    </citation>
    <scope>NUCLEOTIDE SEQUENCE [LARGE SCALE GENOMIC DNA]</scope>
</reference>
<name>A0AAV4PR04_9ARAC</name>
<proteinExistence type="predicted"/>
<sequence length="147" mass="17315">MQDRDAKPRKVRKHSLSTPRGKTLPHLSHARKHEQCRSPKIAPSRGEAFFLWARVGSKRTTFCGTPSSHRWPRAKRHEEYERERKDLSEFALCSVCHECSRISRNLSSPSIRSAEEDNEMLEMQQLILFLFFPPHFVSHHVLLEERR</sequence>
<organism evidence="2 3">
    <name type="scientific">Caerostris darwini</name>
    <dbReference type="NCBI Taxonomy" id="1538125"/>
    <lineage>
        <taxon>Eukaryota</taxon>
        <taxon>Metazoa</taxon>
        <taxon>Ecdysozoa</taxon>
        <taxon>Arthropoda</taxon>
        <taxon>Chelicerata</taxon>
        <taxon>Arachnida</taxon>
        <taxon>Araneae</taxon>
        <taxon>Araneomorphae</taxon>
        <taxon>Entelegynae</taxon>
        <taxon>Araneoidea</taxon>
        <taxon>Araneidae</taxon>
        <taxon>Caerostris</taxon>
    </lineage>
</organism>
<dbReference type="AlphaFoldDB" id="A0AAV4PR04"/>
<dbReference type="Proteomes" id="UP001054837">
    <property type="component" value="Unassembled WGS sequence"/>
</dbReference>
<protein>
    <submittedName>
        <fullName evidence="2">Uncharacterized protein</fullName>
    </submittedName>
</protein>
<evidence type="ECO:0000256" key="1">
    <source>
        <dbReference type="SAM" id="MobiDB-lite"/>
    </source>
</evidence>
<dbReference type="EMBL" id="BPLQ01003129">
    <property type="protein sequence ID" value="GIX98246.1"/>
    <property type="molecule type" value="Genomic_DNA"/>
</dbReference>
<gene>
    <name evidence="2" type="ORF">CDAR_115811</name>
</gene>
<keyword evidence="3" id="KW-1185">Reference proteome</keyword>
<evidence type="ECO:0000313" key="3">
    <source>
        <dbReference type="Proteomes" id="UP001054837"/>
    </source>
</evidence>